<evidence type="ECO:0000256" key="4">
    <source>
        <dbReference type="ARBA" id="ARBA00023163"/>
    </source>
</evidence>
<dbReference type="InterPro" id="IPR039425">
    <property type="entry name" value="RNA_pol_sigma-70-like"/>
</dbReference>
<keyword evidence="2" id="KW-0731">Sigma factor</keyword>
<dbReference type="EMBL" id="CP042997">
    <property type="protein sequence ID" value="QEH38474.1"/>
    <property type="molecule type" value="Genomic_DNA"/>
</dbReference>
<dbReference type="AlphaFoldDB" id="A0A5B9WE41"/>
<dbReference type="PANTHER" id="PTHR43133">
    <property type="entry name" value="RNA POLYMERASE ECF-TYPE SIGMA FACTO"/>
    <property type="match status" value="1"/>
</dbReference>
<feature type="domain" description="RNA polymerase sigma-70 ECF-like HTH" evidence="5">
    <location>
        <begin position="6"/>
        <end position="192"/>
    </location>
</feature>
<organism evidence="6 7">
    <name type="scientific">Aquisphaera giovannonii</name>
    <dbReference type="NCBI Taxonomy" id="406548"/>
    <lineage>
        <taxon>Bacteria</taxon>
        <taxon>Pseudomonadati</taxon>
        <taxon>Planctomycetota</taxon>
        <taxon>Planctomycetia</taxon>
        <taxon>Isosphaerales</taxon>
        <taxon>Isosphaeraceae</taxon>
        <taxon>Aquisphaera</taxon>
    </lineage>
</organism>
<dbReference type="InterPro" id="IPR016032">
    <property type="entry name" value="Sig_transdc_resp-reg_C-effctor"/>
</dbReference>
<dbReference type="InterPro" id="IPR013325">
    <property type="entry name" value="RNA_pol_sigma_r2"/>
</dbReference>
<protein>
    <submittedName>
        <fullName evidence="6">RNA polymerase sigma factor</fullName>
    </submittedName>
</protein>
<dbReference type="KEGG" id="agv:OJF2_70770"/>
<dbReference type="OrthoDB" id="274519at2"/>
<evidence type="ECO:0000259" key="5">
    <source>
        <dbReference type="Pfam" id="PF07638"/>
    </source>
</evidence>
<dbReference type="InterPro" id="IPR053812">
    <property type="entry name" value="HTH_Sigma70_ECF-like"/>
</dbReference>
<dbReference type="SUPFAM" id="SSF88946">
    <property type="entry name" value="Sigma2 domain of RNA polymerase sigma factors"/>
    <property type="match status" value="1"/>
</dbReference>
<dbReference type="GO" id="GO:0016987">
    <property type="term" value="F:sigma factor activity"/>
    <property type="evidence" value="ECO:0007669"/>
    <property type="project" value="UniProtKB-KW"/>
</dbReference>
<keyword evidence="4" id="KW-0804">Transcription</keyword>
<dbReference type="Gene3D" id="1.10.1740.10">
    <property type="match status" value="1"/>
</dbReference>
<name>A0A5B9WE41_9BACT</name>
<sequence>MRELPDISELLSRAKAGDEAAIREFVAEFEPEVRIMVRGRLPRLLRTQFDSMDFVQSVWESFFTDLRERSQDFENVRHLRKFLAAVARNKVFEQHRRLTRTEKYTLAKEERLYVRRGGREVGRDFPSPEPTPSQAVQAADRMAQLTAGCTPKEVEVIRLRHDGLTNEDIAERTGLGERTVRRIIEAARARMEGRR</sequence>
<reference evidence="6 7" key="1">
    <citation type="submission" date="2019-08" db="EMBL/GenBank/DDBJ databases">
        <title>Deep-cultivation of Planctomycetes and their phenomic and genomic characterization uncovers novel biology.</title>
        <authorList>
            <person name="Wiegand S."/>
            <person name="Jogler M."/>
            <person name="Boedeker C."/>
            <person name="Pinto D."/>
            <person name="Vollmers J."/>
            <person name="Rivas-Marin E."/>
            <person name="Kohn T."/>
            <person name="Peeters S.H."/>
            <person name="Heuer A."/>
            <person name="Rast P."/>
            <person name="Oberbeckmann S."/>
            <person name="Bunk B."/>
            <person name="Jeske O."/>
            <person name="Meyerdierks A."/>
            <person name="Storesund J.E."/>
            <person name="Kallscheuer N."/>
            <person name="Luecker S."/>
            <person name="Lage O.M."/>
            <person name="Pohl T."/>
            <person name="Merkel B.J."/>
            <person name="Hornburger P."/>
            <person name="Mueller R.-W."/>
            <person name="Bruemmer F."/>
            <person name="Labrenz M."/>
            <person name="Spormann A.M."/>
            <person name="Op den Camp H."/>
            <person name="Overmann J."/>
            <person name="Amann R."/>
            <person name="Jetten M.S.M."/>
            <person name="Mascher T."/>
            <person name="Medema M.H."/>
            <person name="Devos D.P."/>
            <person name="Kaster A.-K."/>
            <person name="Ovreas L."/>
            <person name="Rohde M."/>
            <person name="Galperin M.Y."/>
            <person name="Jogler C."/>
        </authorList>
    </citation>
    <scope>NUCLEOTIDE SEQUENCE [LARGE SCALE GENOMIC DNA]</scope>
    <source>
        <strain evidence="6 7">OJF2</strain>
    </source>
</reference>
<dbReference type="SUPFAM" id="SSF46894">
    <property type="entry name" value="C-terminal effector domain of the bipartite response regulators"/>
    <property type="match status" value="1"/>
</dbReference>
<dbReference type="Proteomes" id="UP000324233">
    <property type="component" value="Chromosome"/>
</dbReference>
<dbReference type="GO" id="GO:0003677">
    <property type="term" value="F:DNA binding"/>
    <property type="evidence" value="ECO:0007669"/>
    <property type="project" value="UniProtKB-KW"/>
</dbReference>
<dbReference type="InterPro" id="IPR014284">
    <property type="entry name" value="RNA_pol_sigma-70_dom"/>
</dbReference>
<keyword evidence="1" id="KW-0805">Transcription regulation</keyword>
<dbReference type="NCBIfam" id="TIGR02937">
    <property type="entry name" value="sigma70-ECF"/>
    <property type="match status" value="1"/>
</dbReference>
<dbReference type="Gene3D" id="1.10.10.10">
    <property type="entry name" value="Winged helix-like DNA-binding domain superfamily/Winged helix DNA-binding domain"/>
    <property type="match status" value="1"/>
</dbReference>
<keyword evidence="7" id="KW-1185">Reference proteome</keyword>
<evidence type="ECO:0000313" key="7">
    <source>
        <dbReference type="Proteomes" id="UP000324233"/>
    </source>
</evidence>
<accession>A0A5B9WE41</accession>
<dbReference type="GO" id="GO:0006352">
    <property type="term" value="P:DNA-templated transcription initiation"/>
    <property type="evidence" value="ECO:0007669"/>
    <property type="project" value="InterPro"/>
</dbReference>
<evidence type="ECO:0000256" key="1">
    <source>
        <dbReference type="ARBA" id="ARBA00023015"/>
    </source>
</evidence>
<evidence type="ECO:0000256" key="3">
    <source>
        <dbReference type="ARBA" id="ARBA00023125"/>
    </source>
</evidence>
<gene>
    <name evidence="6" type="ORF">OJF2_70770</name>
</gene>
<proteinExistence type="predicted"/>
<dbReference type="InterPro" id="IPR036388">
    <property type="entry name" value="WH-like_DNA-bd_sf"/>
</dbReference>
<evidence type="ECO:0000313" key="6">
    <source>
        <dbReference type="EMBL" id="QEH38474.1"/>
    </source>
</evidence>
<evidence type="ECO:0000256" key="2">
    <source>
        <dbReference type="ARBA" id="ARBA00023082"/>
    </source>
</evidence>
<keyword evidence="3" id="KW-0238">DNA-binding</keyword>
<dbReference type="RefSeq" id="WP_148597913.1">
    <property type="nucleotide sequence ID" value="NZ_CP042997.1"/>
</dbReference>
<dbReference type="PANTHER" id="PTHR43133:SF8">
    <property type="entry name" value="RNA POLYMERASE SIGMA FACTOR HI_1459-RELATED"/>
    <property type="match status" value="1"/>
</dbReference>
<dbReference type="Pfam" id="PF07638">
    <property type="entry name" value="Sigma70_ECF"/>
    <property type="match status" value="1"/>
</dbReference>